<evidence type="ECO:0000313" key="8">
    <source>
        <dbReference type="Proteomes" id="UP000219522"/>
    </source>
</evidence>
<proteinExistence type="predicted"/>
<keyword evidence="4 6" id="KW-1133">Transmembrane helix</keyword>
<feature type="transmembrane region" description="Helical" evidence="6">
    <location>
        <begin position="102"/>
        <end position="122"/>
    </location>
</feature>
<feature type="transmembrane region" description="Helical" evidence="6">
    <location>
        <begin position="39"/>
        <end position="62"/>
    </location>
</feature>
<protein>
    <submittedName>
        <fullName evidence="7">Virulence factor BrkB</fullName>
    </submittedName>
</protein>
<dbReference type="AlphaFoldDB" id="A0A7Z7I6W2"/>
<name>A0A7Z7I6W2_9BURK</name>
<dbReference type="PANTHER" id="PTHR30213:SF1">
    <property type="entry name" value="INNER MEMBRANE PROTEIN YHJD"/>
    <property type="match status" value="1"/>
</dbReference>
<evidence type="ECO:0000313" key="7">
    <source>
        <dbReference type="EMBL" id="SOE67272.1"/>
    </source>
</evidence>
<reference evidence="7 8" key="1">
    <citation type="submission" date="2017-09" db="EMBL/GenBank/DDBJ databases">
        <authorList>
            <person name="Varghese N."/>
            <person name="Submissions S."/>
        </authorList>
    </citation>
    <scope>NUCLEOTIDE SEQUENCE [LARGE SCALE GENOMIC DNA]</scope>
    <source>
        <strain evidence="7 8">OK806</strain>
    </source>
</reference>
<sequence>MRSVSTQKIGATVRKDASWALGALTQFSENRCAAMAAAIAFYSAFSLAPTLVMVIAVAGWVFGPAAARGQLFHQVNGLIGDQAAAGVQSIVENAHHAGGTGIAALISFVLLVVGASATFSSLNSALNRVWPISGEPRSEAMATVRVRLVSFGLDSLTELIL</sequence>
<evidence type="ECO:0000256" key="2">
    <source>
        <dbReference type="ARBA" id="ARBA00022475"/>
    </source>
</evidence>
<evidence type="ECO:0000256" key="3">
    <source>
        <dbReference type="ARBA" id="ARBA00022692"/>
    </source>
</evidence>
<accession>A0A7Z7I6W2</accession>
<evidence type="ECO:0000256" key="5">
    <source>
        <dbReference type="ARBA" id="ARBA00023136"/>
    </source>
</evidence>
<evidence type="ECO:0000256" key="1">
    <source>
        <dbReference type="ARBA" id="ARBA00004651"/>
    </source>
</evidence>
<keyword evidence="3 6" id="KW-0812">Transmembrane</keyword>
<gene>
    <name evidence="7" type="ORF">SAMN05446927_3266</name>
</gene>
<keyword evidence="5 6" id="KW-0472">Membrane</keyword>
<comment type="caution">
    <text evidence="7">The sequence shown here is derived from an EMBL/GenBank/DDBJ whole genome shotgun (WGS) entry which is preliminary data.</text>
</comment>
<organism evidence="7 8">
    <name type="scientific">Caballeronia arationis</name>
    <dbReference type="NCBI Taxonomy" id="1777142"/>
    <lineage>
        <taxon>Bacteria</taxon>
        <taxon>Pseudomonadati</taxon>
        <taxon>Pseudomonadota</taxon>
        <taxon>Betaproteobacteria</taxon>
        <taxon>Burkholderiales</taxon>
        <taxon>Burkholderiaceae</taxon>
        <taxon>Caballeronia</taxon>
    </lineage>
</organism>
<comment type="subcellular location">
    <subcellularLocation>
        <location evidence="1">Cell membrane</location>
        <topology evidence="1">Multi-pass membrane protein</topology>
    </subcellularLocation>
</comment>
<dbReference type="InterPro" id="IPR017039">
    <property type="entry name" value="Virul_fac_BrkB"/>
</dbReference>
<evidence type="ECO:0000256" key="4">
    <source>
        <dbReference type="ARBA" id="ARBA00022989"/>
    </source>
</evidence>
<dbReference type="EMBL" id="OCSU01000001">
    <property type="protein sequence ID" value="SOE67272.1"/>
    <property type="molecule type" value="Genomic_DNA"/>
</dbReference>
<dbReference type="Proteomes" id="UP000219522">
    <property type="component" value="Unassembled WGS sequence"/>
</dbReference>
<dbReference type="Pfam" id="PF03631">
    <property type="entry name" value="Virul_fac_BrkB"/>
    <property type="match status" value="1"/>
</dbReference>
<dbReference type="PANTHER" id="PTHR30213">
    <property type="entry name" value="INNER MEMBRANE PROTEIN YHJD"/>
    <property type="match status" value="1"/>
</dbReference>
<keyword evidence="8" id="KW-1185">Reference proteome</keyword>
<dbReference type="GO" id="GO:0005886">
    <property type="term" value="C:plasma membrane"/>
    <property type="evidence" value="ECO:0007669"/>
    <property type="project" value="UniProtKB-SubCell"/>
</dbReference>
<evidence type="ECO:0000256" key="6">
    <source>
        <dbReference type="SAM" id="Phobius"/>
    </source>
</evidence>
<keyword evidence="2" id="KW-1003">Cell membrane</keyword>